<evidence type="ECO:0000256" key="6">
    <source>
        <dbReference type="SAM" id="Phobius"/>
    </source>
</evidence>
<dbReference type="PANTHER" id="PTHR36115:SF9">
    <property type="entry name" value="LMO1584 PROTEIN"/>
    <property type="match status" value="1"/>
</dbReference>
<evidence type="ECO:0000256" key="4">
    <source>
        <dbReference type="ARBA" id="ARBA00022989"/>
    </source>
</evidence>
<evidence type="ECO:0000313" key="8">
    <source>
        <dbReference type="EMBL" id="QSQ16441.1"/>
    </source>
</evidence>
<gene>
    <name evidence="8" type="ORF">JY572_10495</name>
</gene>
<reference evidence="8 9" key="1">
    <citation type="submission" date="2021-02" db="EMBL/GenBank/DDBJ databases">
        <title>De Novo genome assembly of isolated myxobacteria.</title>
        <authorList>
            <person name="Stevens D.C."/>
        </authorList>
    </citation>
    <scope>NUCLEOTIDE SEQUENCE [LARGE SCALE GENOMIC DNA]</scope>
    <source>
        <strain evidence="8 9">SCHIC003</strain>
    </source>
</reference>
<dbReference type="Pfam" id="PF06271">
    <property type="entry name" value="RDD"/>
    <property type="match status" value="1"/>
</dbReference>
<comment type="subcellular location">
    <subcellularLocation>
        <location evidence="1">Cell membrane</location>
        <topology evidence="1">Multi-pass membrane protein</topology>
    </subcellularLocation>
</comment>
<feature type="transmembrane region" description="Helical" evidence="6">
    <location>
        <begin position="71"/>
        <end position="93"/>
    </location>
</feature>
<keyword evidence="2" id="KW-1003">Cell membrane</keyword>
<organism evidence="8 9">
    <name type="scientific">Myxococcus landrumensis</name>
    <dbReference type="NCBI Taxonomy" id="2813577"/>
    <lineage>
        <taxon>Bacteria</taxon>
        <taxon>Pseudomonadati</taxon>
        <taxon>Myxococcota</taxon>
        <taxon>Myxococcia</taxon>
        <taxon>Myxococcales</taxon>
        <taxon>Cystobacterineae</taxon>
        <taxon>Myxococcaceae</taxon>
        <taxon>Myxococcus</taxon>
    </lineage>
</organism>
<sequence>MSAPRPDVRELSTEARCPLHPSASAVATCERCGSFACYQCVRRGPDLLSYCQTCLGMSPAHLVPASRGDRLLANLLDAFVIAGPLFFAGVTQGFASAKKTGFSPIWISFALLITLAVLIAQLVGVARTGQSLGKRWRGIKVVRMDGSPVSLVVLIFVRNLIPYGLSQLTFGVTGILDTLFIFREDRRCLHDLIAGTQVVEASPDETSGRA</sequence>
<evidence type="ECO:0000313" key="9">
    <source>
        <dbReference type="Proteomes" id="UP000663090"/>
    </source>
</evidence>
<dbReference type="InterPro" id="IPR010432">
    <property type="entry name" value="RDD"/>
</dbReference>
<keyword evidence="3 6" id="KW-0812">Transmembrane</keyword>
<dbReference type="EMBL" id="CP071091">
    <property type="protein sequence ID" value="QSQ16441.1"/>
    <property type="molecule type" value="Genomic_DNA"/>
</dbReference>
<evidence type="ECO:0000256" key="2">
    <source>
        <dbReference type="ARBA" id="ARBA00022475"/>
    </source>
</evidence>
<evidence type="ECO:0000256" key="5">
    <source>
        <dbReference type="ARBA" id="ARBA00023136"/>
    </source>
</evidence>
<dbReference type="InterPro" id="IPR051791">
    <property type="entry name" value="Pra-immunoreactive"/>
</dbReference>
<accession>A0ABX7NGE2</accession>
<protein>
    <submittedName>
        <fullName evidence="8">RDD family protein</fullName>
    </submittedName>
</protein>
<evidence type="ECO:0000256" key="1">
    <source>
        <dbReference type="ARBA" id="ARBA00004651"/>
    </source>
</evidence>
<dbReference type="Proteomes" id="UP000663090">
    <property type="component" value="Chromosome"/>
</dbReference>
<dbReference type="PANTHER" id="PTHR36115">
    <property type="entry name" value="PROLINE-RICH ANTIGEN HOMOLOG-RELATED"/>
    <property type="match status" value="1"/>
</dbReference>
<feature type="domain" description="RDD" evidence="7">
    <location>
        <begin position="65"/>
        <end position="195"/>
    </location>
</feature>
<name>A0ABX7NGE2_9BACT</name>
<evidence type="ECO:0000259" key="7">
    <source>
        <dbReference type="Pfam" id="PF06271"/>
    </source>
</evidence>
<proteinExistence type="predicted"/>
<evidence type="ECO:0000256" key="3">
    <source>
        <dbReference type="ARBA" id="ARBA00022692"/>
    </source>
</evidence>
<keyword evidence="9" id="KW-1185">Reference proteome</keyword>
<keyword evidence="5 6" id="KW-0472">Membrane</keyword>
<feature type="transmembrane region" description="Helical" evidence="6">
    <location>
        <begin position="105"/>
        <end position="126"/>
    </location>
</feature>
<dbReference type="RefSeq" id="WP_206718101.1">
    <property type="nucleotide sequence ID" value="NZ_CP071091.1"/>
</dbReference>
<keyword evidence="4 6" id="KW-1133">Transmembrane helix</keyword>